<gene>
    <name evidence="1" type="ORF">A9179_07615</name>
</gene>
<sequence length="230" mass="26232">MGWHRRLTRKLVDYDDPGSLGSRIRKRRLVRLMSMIDRIHAQHGHVKIIDVGGTHRYWRLLPASYLESRSVSVTLVNLQPVAMPSADGCFTFMQADGCDLQGIGTGAFHLAHSNSVIEHVGDRGRMARFASELQRVAERYYIQTPDFWCPLEPHCMTPIFHWLPRALRIQLVRHLALGHWRRARNRAEAEAMVDSARLLGRRELKALLPGATILHERVLGMPKSLIAINP</sequence>
<dbReference type="Gene3D" id="3.40.50.150">
    <property type="entry name" value="Vaccinia Virus protein VP39"/>
    <property type="match status" value="1"/>
</dbReference>
<keyword evidence="2" id="KW-1185">Reference proteome</keyword>
<proteinExistence type="predicted"/>
<evidence type="ECO:0000313" key="1">
    <source>
        <dbReference type="EMBL" id="MBC9250138.1"/>
    </source>
</evidence>
<evidence type="ECO:0008006" key="3">
    <source>
        <dbReference type="Google" id="ProtNLM"/>
    </source>
</evidence>
<comment type="caution">
    <text evidence="1">The sequence shown here is derived from an EMBL/GenBank/DDBJ whole genome shotgun (WGS) entry which is preliminary data.</text>
</comment>
<organism evidence="1 2">
    <name type="scientific">Aquipseudomonas alcaligenes</name>
    <name type="common">Pseudomonas alcaligenes</name>
    <dbReference type="NCBI Taxonomy" id="43263"/>
    <lineage>
        <taxon>Bacteria</taxon>
        <taxon>Pseudomonadati</taxon>
        <taxon>Pseudomonadota</taxon>
        <taxon>Gammaproteobacteria</taxon>
        <taxon>Pseudomonadales</taxon>
        <taxon>Pseudomonadaceae</taxon>
        <taxon>Aquipseudomonas</taxon>
    </lineage>
</organism>
<dbReference type="SUPFAM" id="SSF53335">
    <property type="entry name" value="S-adenosyl-L-methionine-dependent methyltransferases"/>
    <property type="match status" value="1"/>
</dbReference>
<reference evidence="1 2" key="1">
    <citation type="submission" date="2016-06" db="EMBL/GenBank/DDBJ databases">
        <authorList>
            <person name="Ramos C."/>
            <person name="Pintado A."/>
            <person name="Crespo-Gomez J.I."/>
        </authorList>
    </citation>
    <scope>NUCLEOTIDE SEQUENCE [LARGE SCALE GENOMIC DNA]</scope>
    <source>
        <strain evidence="1 2">AVO110</strain>
    </source>
</reference>
<name>A0ABR7S171_AQUAC</name>
<protein>
    <recommendedName>
        <fullName evidence="3">Class I SAM-dependent methyltransferase</fullName>
    </recommendedName>
</protein>
<evidence type="ECO:0000313" key="2">
    <source>
        <dbReference type="Proteomes" id="UP000744555"/>
    </source>
</evidence>
<accession>A0ABR7S171</accession>
<dbReference type="InterPro" id="IPR029063">
    <property type="entry name" value="SAM-dependent_MTases_sf"/>
</dbReference>
<dbReference type="Proteomes" id="UP000744555">
    <property type="component" value="Unassembled WGS sequence"/>
</dbReference>
<dbReference type="EMBL" id="LZEU01000001">
    <property type="protein sequence ID" value="MBC9250138.1"/>
    <property type="molecule type" value="Genomic_DNA"/>
</dbReference>